<dbReference type="SUPFAM" id="SSF51261">
    <property type="entry name" value="Duplicated hybrid motif"/>
    <property type="match status" value="1"/>
</dbReference>
<dbReference type="PANTHER" id="PTHR21666">
    <property type="entry name" value="PEPTIDASE-RELATED"/>
    <property type="match status" value="1"/>
</dbReference>
<sequence length="284" mass="31232">MLSSSDDDFSRRIESHPFSPRIALPAKSVPLPFRYLRLQRREQQITIPPEQTHPQRSTSQRSMRLLPLFCLLFILLLSLVFPFQLASEQNGTSVAPSTSINISHTTQHPATVYLKPTITPAMVTKQGACNMPVLGLWGVCATQVPAGGVKGTGTLINPLPGSRITQLYGLPEFQHWCYCISPHTGLDLAAPPHTPVLAADSGQVLWSGWDWSGLGWAVKIDHGNYVATVYGHMERVIVQAGQNVQQGEVIGYEGSTGDSTGPHLHFMVVLNNTWQDPLPYISQF</sequence>
<dbReference type="EMBL" id="QKUF01000003">
    <property type="protein sequence ID" value="PZW32948.1"/>
    <property type="molecule type" value="Genomic_DNA"/>
</dbReference>
<accession>A0A326UB91</accession>
<evidence type="ECO:0000256" key="2">
    <source>
        <dbReference type="SAM" id="Phobius"/>
    </source>
</evidence>
<keyword evidence="2" id="KW-0812">Transmembrane</keyword>
<dbReference type="AlphaFoldDB" id="A0A326UB91"/>
<dbReference type="CDD" id="cd12797">
    <property type="entry name" value="M23_peptidase"/>
    <property type="match status" value="1"/>
</dbReference>
<gene>
    <name evidence="4" type="ORF">EI42_01493</name>
</gene>
<organism evidence="4 5">
    <name type="scientific">Thermosporothrix hazakensis</name>
    <dbReference type="NCBI Taxonomy" id="644383"/>
    <lineage>
        <taxon>Bacteria</taxon>
        <taxon>Bacillati</taxon>
        <taxon>Chloroflexota</taxon>
        <taxon>Ktedonobacteria</taxon>
        <taxon>Ktedonobacterales</taxon>
        <taxon>Thermosporotrichaceae</taxon>
        <taxon>Thermosporothrix</taxon>
    </lineage>
</organism>
<dbReference type="Pfam" id="PF01551">
    <property type="entry name" value="Peptidase_M23"/>
    <property type="match status" value="1"/>
</dbReference>
<dbReference type="InterPro" id="IPR016047">
    <property type="entry name" value="M23ase_b-sheet_dom"/>
</dbReference>
<proteinExistence type="predicted"/>
<feature type="transmembrane region" description="Helical" evidence="2">
    <location>
        <begin position="65"/>
        <end position="85"/>
    </location>
</feature>
<reference evidence="4 5" key="1">
    <citation type="submission" date="2018-06" db="EMBL/GenBank/DDBJ databases">
        <title>Genomic Encyclopedia of Archaeal and Bacterial Type Strains, Phase II (KMG-II): from individual species to whole genera.</title>
        <authorList>
            <person name="Goeker M."/>
        </authorList>
    </citation>
    <scope>NUCLEOTIDE SEQUENCE [LARGE SCALE GENOMIC DNA]</scope>
    <source>
        <strain evidence="4 5">ATCC BAA-1881</strain>
    </source>
</reference>
<dbReference type="InterPro" id="IPR011055">
    <property type="entry name" value="Dup_hybrid_motif"/>
</dbReference>
<dbReference type="InterPro" id="IPR050570">
    <property type="entry name" value="Cell_wall_metabolism_enzyme"/>
</dbReference>
<dbReference type="OrthoDB" id="9809488at2"/>
<evidence type="ECO:0000313" key="4">
    <source>
        <dbReference type="EMBL" id="PZW32948.1"/>
    </source>
</evidence>
<protein>
    <submittedName>
        <fullName evidence="4">Peptidase M23-like protein</fullName>
    </submittedName>
</protein>
<keyword evidence="1" id="KW-0732">Signal</keyword>
<comment type="caution">
    <text evidence="4">The sequence shown here is derived from an EMBL/GenBank/DDBJ whole genome shotgun (WGS) entry which is preliminary data.</text>
</comment>
<dbReference type="PANTHER" id="PTHR21666:SF289">
    <property type="entry name" value="L-ALA--D-GLU ENDOPEPTIDASE"/>
    <property type="match status" value="1"/>
</dbReference>
<evidence type="ECO:0000313" key="5">
    <source>
        <dbReference type="Proteomes" id="UP000248806"/>
    </source>
</evidence>
<keyword evidence="5" id="KW-1185">Reference proteome</keyword>
<keyword evidence="2" id="KW-1133">Transmembrane helix</keyword>
<dbReference type="RefSeq" id="WP_111320419.1">
    <property type="nucleotide sequence ID" value="NZ_BIFX01000001.1"/>
</dbReference>
<dbReference type="Proteomes" id="UP000248806">
    <property type="component" value="Unassembled WGS sequence"/>
</dbReference>
<keyword evidence="2" id="KW-0472">Membrane</keyword>
<dbReference type="Gene3D" id="2.70.70.10">
    <property type="entry name" value="Glucose Permease (Domain IIA)"/>
    <property type="match status" value="1"/>
</dbReference>
<evidence type="ECO:0000256" key="1">
    <source>
        <dbReference type="ARBA" id="ARBA00022729"/>
    </source>
</evidence>
<evidence type="ECO:0000259" key="3">
    <source>
        <dbReference type="Pfam" id="PF01551"/>
    </source>
</evidence>
<feature type="domain" description="M23ase beta-sheet core" evidence="3">
    <location>
        <begin position="182"/>
        <end position="277"/>
    </location>
</feature>
<name>A0A326UB91_THEHA</name>
<dbReference type="GO" id="GO:0004222">
    <property type="term" value="F:metalloendopeptidase activity"/>
    <property type="evidence" value="ECO:0007669"/>
    <property type="project" value="TreeGrafter"/>
</dbReference>